<dbReference type="Gene3D" id="1.25.40.10">
    <property type="entry name" value="Tetratricopeptide repeat domain"/>
    <property type="match status" value="2"/>
</dbReference>
<name>A0AAW1WIS9_RUBAR</name>
<comment type="caution">
    <text evidence="4">The sequence shown here is derived from an EMBL/GenBank/DDBJ whole genome shotgun (WGS) entry which is preliminary data.</text>
</comment>
<dbReference type="EMBL" id="JBEDUW010000006">
    <property type="protein sequence ID" value="KAK9924676.1"/>
    <property type="molecule type" value="Genomic_DNA"/>
</dbReference>
<evidence type="ECO:0000313" key="5">
    <source>
        <dbReference type="Proteomes" id="UP001457282"/>
    </source>
</evidence>
<evidence type="ECO:0008006" key="6">
    <source>
        <dbReference type="Google" id="ProtNLM"/>
    </source>
</evidence>
<dbReference type="Pfam" id="PF13041">
    <property type="entry name" value="PPR_2"/>
    <property type="match status" value="1"/>
</dbReference>
<evidence type="ECO:0000256" key="3">
    <source>
        <dbReference type="PROSITE-ProRule" id="PRU00708"/>
    </source>
</evidence>
<evidence type="ECO:0000256" key="1">
    <source>
        <dbReference type="ARBA" id="ARBA00007626"/>
    </source>
</evidence>
<feature type="repeat" description="PPR" evidence="3">
    <location>
        <begin position="279"/>
        <end position="313"/>
    </location>
</feature>
<dbReference type="PANTHER" id="PTHR47447:SF17">
    <property type="entry name" value="OS12G0638900 PROTEIN"/>
    <property type="match status" value="1"/>
</dbReference>
<dbReference type="AlphaFoldDB" id="A0AAW1WIS9"/>
<accession>A0AAW1WIS9</accession>
<dbReference type="Pfam" id="PF01535">
    <property type="entry name" value="PPR"/>
    <property type="match status" value="1"/>
</dbReference>
<dbReference type="NCBIfam" id="TIGR00756">
    <property type="entry name" value="PPR"/>
    <property type="match status" value="3"/>
</dbReference>
<sequence length="352" mass="39456">MLCSSSRRLRCKCYTAAELCNRTFGPDPLPIRIRIPKCTPSPNPVADPNNWASFSTETKFTSNSSEEDEETLVSQILSHIENAPTLLESLHNKRLFLSPKSYNRVLITASERNDLYLVTQIFKVAIASGVDASGIQPLNSDCYLTVAKAFAKTDDCEEALLNFTKEVLESTSPSMTVLNRLLYAFGQCKETEKAVLVFAQVKDLNFAPDLYTYNTVIAILGRAGRTDEMLGLFESMKEAGIDPDLVSYNTVINLVRKFGEVGRCLLYFKEMGEKGVEPDLLTYTAVIDGLGRSGNIDESFKFFCEMKERRIRPSLYLYRAVISNLKKMGKLEMVATVMEEMKLCASKRNKGE</sequence>
<evidence type="ECO:0000256" key="2">
    <source>
        <dbReference type="ARBA" id="ARBA00022737"/>
    </source>
</evidence>
<dbReference type="Pfam" id="PF12854">
    <property type="entry name" value="PPR_1"/>
    <property type="match status" value="1"/>
</dbReference>
<dbReference type="InterPro" id="IPR011990">
    <property type="entry name" value="TPR-like_helical_dom_sf"/>
</dbReference>
<keyword evidence="5" id="KW-1185">Reference proteome</keyword>
<organism evidence="4 5">
    <name type="scientific">Rubus argutus</name>
    <name type="common">Southern blackberry</name>
    <dbReference type="NCBI Taxonomy" id="59490"/>
    <lineage>
        <taxon>Eukaryota</taxon>
        <taxon>Viridiplantae</taxon>
        <taxon>Streptophyta</taxon>
        <taxon>Embryophyta</taxon>
        <taxon>Tracheophyta</taxon>
        <taxon>Spermatophyta</taxon>
        <taxon>Magnoliopsida</taxon>
        <taxon>eudicotyledons</taxon>
        <taxon>Gunneridae</taxon>
        <taxon>Pentapetalae</taxon>
        <taxon>rosids</taxon>
        <taxon>fabids</taxon>
        <taxon>Rosales</taxon>
        <taxon>Rosaceae</taxon>
        <taxon>Rosoideae</taxon>
        <taxon>Rosoideae incertae sedis</taxon>
        <taxon>Rubus</taxon>
    </lineage>
</organism>
<feature type="repeat" description="PPR" evidence="3">
    <location>
        <begin position="209"/>
        <end position="243"/>
    </location>
</feature>
<dbReference type="Proteomes" id="UP001457282">
    <property type="component" value="Unassembled WGS sequence"/>
</dbReference>
<reference evidence="4 5" key="1">
    <citation type="journal article" date="2023" name="G3 (Bethesda)">
        <title>A chromosome-length genome assembly and annotation of blackberry (Rubus argutus, cv. 'Hillquist').</title>
        <authorList>
            <person name="Bruna T."/>
            <person name="Aryal R."/>
            <person name="Dudchenko O."/>
            <person name="Sargent D.J."/>
            <person name="Mead D."/>
            <person name="Buti M."/>
            <person name="Cavallini A."/>
            <person name="Hytonen T."/>
            <person name="Andres J."/>
            <person name="Pham M."/>
            <person name="Weisz D."/>
            <person name="Mascagni F."/>
            <person name="Usai G."/>
            <person name="Natali L."/>
            <person name="Bassil N."/>
            <person name="Fernandez G.E."/>
            <person name="Lomsadze A."/>
            <person name="Armour M."/>
            <person name="Olukolu B."/>
            <person name="Poorten T."/>
            <person name="Britton C."/>
            <person name="Davik J."/>
            <person name="Ashrafi H."/>
            <person name="Aiden E.L."/>
            <person name="Borodovsky M."/>
            <person name="Worthington M."/>
        </authorList>
    </citation>
    <scope>NUCLEOTIDE SEQUENCE [LARGE SCALE GENOMIC DNA]</scope>
    <source>
        <strain evidence="4">PI 553951</strain>
    </source>
</reference>
<keyword evidence="2" id="KW-0677">Repeat</keyword>
<evidence type="ECO:0000313" key="4">
    <source>
        <dbReference type="EMBL" id="KAK9924676.1"/>
    </source>
</evidence>
<dbReference type="InterPro" id="IPR002885">
    <property type="entry name" value="PPR_rpt"/>
</dbReference>
<proteinExistence type="inferred from homology"/>
<gene>
    <name evidence="4" type="ORF">M0R45_033030</name>
</gene>
<comment type="similarity">
    <text evidence="1">Belongs to the PPR family. P subfamily.</text>
</comment>
<feature type="repeat" description="PPR" evidence="3">
    <location>
        <begin position="244"/>
        <end position="278"/>
    </location>
</feature>
<protein>
    <recommendedName>
        <fullName evidence="6">Pentatricopeptide repeat-containing protein</fullName>
    </recommendedName>
</protein>
<dbReference type="PROSITE" id="PS51375">
    <property type="entry name" value="PPR"/>
    <property type="match status" value="3"/>
</dbReference>
<dbReference type="PANTHER" id="PTHR47447">
    <property type="entry name" value="OS03G0856100 PROTEIN"/>
    <property type="match status" value="1"/>
</dbReference>